<dbReference type="GeneID" id="83618814"/>
<dbReference type="Gene3D" id="3.20.180.10">
    <property type="entry name" value="PNP-oxidase-like"/>
    <property type="match status" value="1"/>
</dbReference>
<feature type="domain" description="DUF2470" evidence="1">
    <location>
        <begin position="188"/>
        <end position="259"/>
    </location>
</feature>
<proteinExistence type="predicted"/>
<reference evidence="2" key="1">
    <citation type="submission" date="2022-09" db="EMBL/GenBank/DDBJ databases">
        <title>The genome sequence of Rhodococcus aetherivorans N1.</title>
        <authorList>
            <person name="Jiang W."/>
        </authorList>
    </citation>
    <scope>NUCLEOTIDE SEQUENCE</scope>
    <source>
        <strain evidence="2">N1</strain>
    </source>
</reference>
<dbReference type="Proteomes" id="UP001163947">
    <property type="component" value="Chromosome"/>
</dbReference>
<sequence>MPATTARSAPTTAEAVRTAVARTGSVAVVTGSAAVATGSAAVATGSAVLATDGAAPVTAVLHHLHSDGDLLVVVPDDCAAVALTWQRGAAGLHAVLELTDHSPLRLRNPVRSLIWLSGTAHAVAEPRRLAADIAATLPHPALLDVGHRAELLRLRLTSVVAADTTGAESVEVADVLAAAPDPFAAVESAWLQHLEQDHGDLVHRIARHIPVNDRRGRIRPLGLDRYGLRLRLESGRGDHDVRIPFPEPADDVESLSRALRRLVGCPFANGLRARH</sequence>
<dbReference type="InterPro" id="IPR037119">
    <property type="entry name" value="Haem_oxidase_HugZ-like_sf"/>
</dbReference>
<evidence type="ECO:0000313" key="2">
    <source>
        <dbReference type="EMBL" id="UYF94265.1"/>
    </source>
</evidence>
<dbReference type="InterPro" id="IPR019595">
    <property type="entry name" value="DUF2470"/>
</dbReference>
<name>A0AA46SA46_9NOCA</name>
<evidence type="ECO:0000313" key="3">
    <source>
        <dbReference type="Proteomes" id="UP001163947"/>
    </source>
</evidence>
<protein>
    <submittedName>
        <fullName evidence="2">DUF2470 domain-containing protein</fullName>
    </submittedName>
</protein>
<dbReference type="PANTHER" id="PTHR13343">
    <property type="entry name" value="CREG1 PROTEIN"/>
    <property type="match status" value="1"/>
</dbReference>
<gene>
    <name evidence="2" type="ORF">OCS65_00310</name>
</gene>
<dbReference type="RefSeq" id="WP_263508390.1">
    <property type="nucleotide sequence ID" value="NZ_CP106982.1"/>
</dbReference>
<dbReference type="Pfam" id="PF10615">
    <property type="entry name" value="DUF2470"/>
    <property type="match status" value="1"/>
</dbReference>
<dbReference type="PANTHER" id="PTHR13343:SF17">
    <property type="entry name" value="CELLULAR REPRESSOR OF E1A-STIMULATED GENES, ISOFORM A"/>
    <property type="match status" value="1"/>
</dbReference>
<dbReference type="SUPFAM" id="SSF50475">
    <property type="entry name" value="FMN-binding split barrel"/>
    <property type="match status" value="1"/>
</dbReference>
<evidence type="ECO:0000259" key="1">
    <source>
        <dbReference type="Pfam" id="PF10615"/>
    </source>
</evidence>
<accession>A0AA46SA46</accession>
<dbReference type="AlphaFoldDB" id="A0AA46SA46"/>
<dbReference type="EMBL" id="CP106982">
    <property type="protein sequence ID" value="UYF94265.1"/>
    <property type="molecule type" value="Genomic_DNA"/>
</dbReference>
<organism evidence="2 3">
    <name type="scientific">Rhodococcus aetherivorans</name>
    <dbReference type="NCBI Taxonomy" id="191292"/>
    <lineage>
        <taxon>Bacteria</taxon>
        <taxon>Bacillati</taxon>
        <taxon>Actinomycetota</taxon>
        <taxon>Actinomycetes</taxon>
        <taxon>Mycobacteriales</taxon>
        <taxon>Nocardiaceae</taxon>
        <taxon>Rhodococcus</taxon>
    </lineage>
</organism>